<keyword evidence="4" id="KW-1185">Reference proteome</keyword>
<dbReference type="Proteomes" id="UP001589789">
    <property type="component" value="Unassembled WGS sequence"/>
</dbReference>
<proteinExistence type="predicted"/>
<dbReference type="SFLD" id="SFLDG01212">
    <property type="entry name" value="Phytoene_synthase_like"/>
    <property type="match status" value="1"/>
</dbReference>
<dbReference type="SFLD" id="SFLDG01018">
    <property type="entry name" value="Squalene/Phytoene_Synthase_Lik"/>
    <property type="match status" value="1"/>
</dbReference>
<evidence type="ECO:0000256" key="2">
    <source>
        <dbReference type="SAM" id="MobiDB-lite"/>
    </source>
</evidence>
<dbReference type="CDD" id="cd00683">
    <property type="entry name" value="Trans_IPPS_HH"/>
    <property type="match status" value="1"/>
</dbReference>
<accession>A0ABV6J0V2</accession>
<dbReference type="Gene3D" id="1.10.600.10">
    <property type="entry name" value="Farnesyl Diphosphate Synthase"/>
    <property type="match status" value="1"/>
</dbReference>
<dbReference type="EMBL" id="JBHLVZ010000113">
    <property type="protein sequence ID" value="MFC0389447.1"/>
    <property type="molecule type" value="Genomic_DNA"/>
</dbReference>
<evidence type="ECO:0000313" key="3">
    <source>
        <dbReference type="EMBL" id="MFC0389447.1"/>
    </source>
</evidence>
<dbReference type="Pfam" id="PF00494">
    <property type="entry name" value="SQS_PSY"/>
    <property type="match status" value="1"/>
</dbReference>
<reference evidence="3 4" key="1">
    <citation type="submission" date="2024-09" db="EMBL/GenBank/DDBJ databases">
        <authorList>
            <person name="Sun Q."/>
            <person name="Mori K."/>
        </authorList>
    </citation>
    <scope>NUCLEOTIDE SEQUENCE [LARGE SCALE GENOMIC DNA]</scope>
    <source>
        <strain evidence="3 4">CCM 7468</strain>
    </source>
</reference>
<dbReference type="PANTHER" id="PTHR31480">
    <property type="entry name" value="BIFUNCTIONAL LYCOPENE CYCLASE/PHYTOENE SYNTHASE"/>
    <property type="match status" value="1"/>
</dbReference>
<organism evidence="3 4">
    <name type="scientific">Muricoccus vinaceus</name>
    <dbReference type="NCBI Taxonomy" id="424704"/>
    <lineage>
        <taxon>Bacteria</taxon>
        <taxon>Pseudomonadati</taxon>
        <taxon>Pseudomonadota</taxon>
        <taxon>Alphaproteobacteria</taxon>
        <taxon>Acetobacterales</taxon>
        <taxon>Roseomonadaceae</taxon>
        <taxon>Muricoccus</taxon>
    </lineage>
</organism>
<dbReference type="SUPFAM" id="SSF48576">
    <property type="entry name" value="Terpenoid synthases"/>
    <property type="match status" value="1"/>
</dbReference>
<dbReference type="InterPro" id="IPR033904">
    <property type="entry name" value="Trans_IPPS_HH"/>
</dbReference>
<dbReference type="InterPro" id="IPR044843">
    <property type="entry name" value="Trans_IPPS_bact-type"/>
</dbReference>
<gene>
    <name evidence="3" type="ORF">ACFFIC_28450</name>
</gene>
<keyword evidence="1" id="KW-0808">Transferase</keyword>
<protein>
    <submittedName>
        <fullName evidence="3">Phytoene/squalene synthase family protein</fullName>
    </submittedName>
</protein>
<sequence>MPTRWSDDSAAARADLAACRELLRHGSRSFHAASLLLPARVRLPASALYAFCRSADDAVDIGDARAGLARTRERLAFAYAGTPLPHPVDRAFARTIARHAIPRALPEALVEGLAWDAEGRRFEDLPALRAYAARVAGSVGAMMSLVMGARGAEALARACDLGAAMQLTNIARDVGEDAAAGRLYLPLSWMREAGIDPEDWLARPVPGEALRGVIRRLLDEATILYARGRQGVALLPPGCRPAIAAAAAVYAEIGREVERHGHDSVTIRAVVRGRRKMALVAASLGAGLPAKASRPAQNGPEALPEMRFLVEAAQNSAVAAAPARPCGAAWWDLRARLLWLLDLFERLDRRDRGLRQAWPPGGARPGWSRDAVR</sequence>
<comment type="caution">
    <text evidence="3">The sequence shown here is derived from an EMBL/GenBank/DDBJ whole genome shotgun (WGS) entry which is preliminary data.</text>
</comment>
<evidence type="ECO:0000313" key="4">
    <source>
        <dbReference type="Proteomes" id="UP001589789"/>
    </source>
</evidence>
<dbReference type="InterPro" id="IPR008949">
    <property type="entry name" value="Isoprenoid_synthase_dom_sf"/>
</dbReference>
<dbReference type="SFLD" id="SFLDS00005">
    <property type="entry name" value="Isoprenoid_Synthase_Type_I"/>
    <property type="match status" value="1"/>
</dbReference>
<dbReference type="RefSeq" id="WP_377056828.1">
    <property type="nucleotide sequence ID" value="NZ_JBHLVZ010000113.1"/>
</dbReference>
<dbReference type="InterPro" id="IPR019845">
    <property type="entry name" value="Squalene/phytoene_synthase_CS"/>
</dbReference>
<name>A0ABV6J0V2_9PROT</name>
<evidence type="ECO:0000256" key="1">
    <source>
        <dbReference type="ARBA" id="ARBA00022679"/>
    </source>
</evidence>
<feature type="region of interest" description="Disordered" evidence="2">
    <location>
        <begin position="354"/>
        <end position="373"/>
    </location>
</feature>
<dbReference type="InterPro" id="IPR002060">
    <property type="entry name" value="Squ/phyt_synthse"/>
</dbReference>
<dbReference type="PROSITE" id="PS01045">
    <property type="entry name" value="SQUALEN_PHYTOEN_SYN_2"/>
    <property type="match status" value="1"/>
</dbReference>